<dbReference type="Proteomes" id="UP001292216">
    <property type="component" value="Unassembled WGS sequence"/>
</dbReference>
<evidence type="ECO:0000259" key="2">
    <source>
        <dbReference type="Pfam" id="PF00144"/>
    </source>
</evidence>
<dbReference type="Gene3D" id="3.40.710.10">
    <property type="entry name" value="DD-peptidase/beta-lactamase superfamily"/>
    <property type="match status" value="1"/>
</dbReference>
<dbReference type="EC" id="3.1.1.103" evidence="3"/>
<organism evidence="3 4">
    <name type="scientific">Paenibacillus phoenicis</name>
    <dbReference type="NCBI Taxonomy" id="554117"/>
    <lineage>
        <taxon>Bacteria</taxon>
        <taxon>Bacillati</taxon>
        <taxon>Bacillota</taxon>
        <taxon>Bacilli</taxon>
        <taxon>Bacillales</taxon>
        <taxon>Paenibacillaceae</taxon>
        <taxon>Paenibacillus</taxon>
    </lineage>
</organism>
<dbReference type="InterPro" id="IPR012338">
    <property type="entry name" value="Beta-lactam/transpept-like"/>
</dbReference>
<keyword evidence="1 3" id="KW-0378">Hydrolase</keyword>
<reference evidence="3 4" key="1">
    <citation type="submission" date="2023-12" db="EMBL/GenBank/DDBJ databases">
        <title>Whole genome sequencing of Paenibacillus phoenicis isolated from the Phoenix Mars Lander spacecraft assembly facility.</title>
        <authorList>
            <person name="Garcia A."/>
            <person name="Venkateswaran K."/>
        </authorList>
    </citation>
    <scope>NUCLEOTIDE SEQUENCE [LARGE SCALE GENOMIC DNA]</scope>
    <source>
        <strain evidence="3 4">3PO2SA</strain>
    </source>
</reference>
<feature type="domain" description="Beta-lactamase-related" evidence="2">
    <location>
        <begin position="29"/>
        <end position="373"/>
    </location>
</feature>
<dbReference type="Pfam" id="PF00144">
    <property type="entry name" value="Beta-lactamase"/>
    <property type="match status" value="1"/>
</dbReference>
<keyword evidence="4" id="KW-1185">Reference proteome</keyword>
<evidence type="ECO:0000256" key="1">
    <source>
        <dbReference type="ARBA" id="ARBA00022801"/>
    </source>
</evidence>
<proteinExistence type="predicted"/>
<gene>
    <name evidence="3" type="ORF">U9M73_10930</name>
</gene>
<dbReference type="SUPFAM" id="SSF56601">
    <property type="entry name" value="beta-lactamase/transpeptidase-like"/>
    <property type="match status" value="1"/>
</dbReference>
<evidence type="ECO:0000313" key="4">
    <source>
        <dbReference type="Proteomes" id="UP001292216"/>
    </source>
</evidence>
<comment type="caution">
    <text evidence="3">The sequence shown here is derived from an EMBL/GenBank/DDBJ whole genome shotgun (WGS) entry which is preliminary data.</text>
</comment>
<sequence>MSEVNWLEAAEAAEAMGLDPDRVPWIGNTLREAVSAGEIPGGVAVVSRRGRRIRFACGNAVDDDTGKTPVSFETIFDCASLTKIVVTLPLTLLQAERGQLRLDDPAALYLPSLAAAEAKRRSGTGVEQMTLRHLLTHTAGLAPFYDLHSYGFSRGEIVDFICQAPPEAAPGARVVYSDLGYILLGEIIAKVAGRPLPELASAELFSPLGLASSGYLTAPAPELRRRLASTAEPGTAVGSGPAGVPVVVHDENARALAGVSGHAGLFATADDLASYAELWLGRGYSAAAGRRVLSAAAVEAATRPCTDGVPGGRRGLGWVLRGDPFDAAGDLLSPVAYGHTGFTGTSLYIDPQRELACVLLTNRVHYGRDRSVAGLRAKFHNTAAAAIADA</sequence>
<dbReference type="InterPro" id="IPR050789">
    <property type="entry name" value="Diverse_Enzym_Activities"/>
</dbReference>
<dbReference type="RefSeq" id="WP_323077288.1">
    <property type="nucleotide sequence ID" value="NZ_CBCSKM010000013.1"/>
</dbReference>
<dbReference type="EMBL" id="JAYERP010000001">
    <property type="protein sequence ID" value="MEA3570511.1"/>
    <property type="molecule type" value="Genomic_DNA"/>
</dbReference>
<dbReference type="PANTHER" id="PTHR43283:SF11">
    <property type="entry name" value="BETA-LACTAMASE-RELATED DOMAIN-CONTAINING PROTEIN"/>
    <property type="match status" value="1"/>
</dbReference>
<evidence type="ECO:0000313" key="3">
    <source>
        <dbReference type="EMBL" id="MEA3570511.1"/>
    </source>
</evidence>
<name>A0ABU5PKN1_9BACL</name>
<dbReference type="InterPro" id="IPR001466">
    <property type="entry name" value="Beta-lactam-related"/>
</dbReference>
<protein>
    <submittedName>
        <fullName evidence="3">Serine hydrolase domain-containing protein</fullName>
        <ecNumber evidence="3">3.1.1.103</ecNumber>
    </submittedName>
</protein>
<dbReference type="PANTHER" id="PTHR43283">
    <property type="entry name" value="BETA-LACTAMASE-RELATED"/>
    <property type="match status" value="1"/>
</dbReference>
<dbReference type="GO" id="GO:0016787">
    <property type="term" value="F:hydrolase activity"/>
    <property type="evidence" value="ECO:0007669"/>
    <property type="project" value="UniProtKB-KW"/>
</dbReference>
<accession>A0ABU5PKN1</accession>